<evidence type="ECO:0000256" key="1">
    <source>
        <dbReference type="SAM" id="MobiDB-lite"/>
    </source>
</evidence>
<feature type="region of interest" description="Disordered" evidence="1">
    <location>
        <begin position="81"/>
        <end position="101"/>
    </location>
</feature>
<sequence length="101" mass="10967">MSDGEKVWVNDTLDPEITWNPGNILARYSTYERFVSQGVIGAQDGFGIRRIGWKGPIWSGSSGELNGSYSGESERIMKLKFPSSDSMNGVPPAGGQVENTP</sequence>
<organism evidence="2 3">
    <name type="scientific">Cudoniella acicularis</name>
    <dbReference type="NCBI Taxonomy" id="354080"/>
    <lineage>
        <taxon>Eukaryota</taxon>
        <taxon>Fungi</taxon>
        <taxon>Dikarya</taxon>
        <taxon>Ascomycota</taxon>
        <taxon>Pezizomycotina</taxon>
        <taxon>Leotiomycetes</taxon>
        <taxon>Helotiales</taxon>
        <taxon>Tricladiaceae</taxon>
        <taxon>Cudoniella</taxon>
    </lineage>
</organism>
<protein>
    <submittedName>
        <fullName evidence="2">Uncharacterized protein</fullName>
    </submittedName>
</protein>
<keyword evidence="3" id="KW-1185">Reference proteome</keyword>
<proteinExistence type="predicted"/>
<evidence type="ECO:0000313" key="3">
    <source>
        <dbReference type="Proteomes" id="UP000566819"/>
    </source>
</evidence>
<dbReference type="EMBL" id="JAAMPI010001537">
    <property type="protein sequence ID" value="KAF4624846.1"/>
    <property type="molecule type" value="Genomic_DNA"/>
</dbReference>
<dbReference type="AlphaFoldDB" id="A0A8H4RA43"/>
<reference evidence="2 3" key="1">
    <citation type="submission" date="2020-03" db="EMBL/GenBank/DDBJ databases">
        <title>Draft Genome Sequence of Cudoniella acicularis.</title>
        <authorList>
            <person name="Buettner E."/>
            <person name="Kellner H."/>
        </authorList>
    </citation>
    <scope>NUCLEOTIDE SEQUENCE [LARGE SCALE GENOMIC DNA]</scope>
    <source>
        <strain evidence="2 3">DSM 108380</strain>
    </source>
</reference>
<evidence type="ECO:0000313" key="2">
    <source>
        <dbReference type="EMBL" id="KAF4624846.1"/>
    </source>
</evidence>
<comment type="caution">
    <text evidence="2">The sequence shown here is derived from an EMBL/GenBank/DDBJ whole genome shotgun (WGS) entry which is preliminary data.</text>
</comment>
<accession>A0A8H4RA43</accession>
<name>A0A8H4RA43_9HELO</name>
<gene>
    <name evidence="2" type="ORF">G7Y89_g13325</name>
</gene>
<dbReference type="Proteomes" id="UP000566819">
    <property type="component" value="Unassembled WGS sequence"/>
</dbReference>